<reference evidence="1" key="1">
    <citation type="submission" date="2020-03" db="EMBL/GenBank/DDBJ databases">
        <title>The deep terrestrial virosphere.</title>
        <authorList>
            <person name="Holmfeldt K."/>
            <person name="Nilsson E."/>
            <person name="Simone D."/>
            <person name="Lopez-Fernandez M."/>
            <person name="Wu X."/>
            <person name="de Brujin I."/>
            <person name="Lundin D."/>
            <person name="Andersson A."/>
            <person name="Bertilsson S."/>
            <person name="Dopson M."/>
        </authorList>
    </citation>
    <scope>NUCLEOTIDE SEQUENCE</scope>
    <source>
        <strain evidence="1">MM415B03043</strain>
    </source>
</reference>
<name>A0A6M3KYM1_9ZZZZ</name>
<organism evidence="1">
    <name type="scientific">viral metagenome</name>
    <dbReference type="NCBI Taxonomy" id="1070528"/>
    <lineage>
        <taxon>unclassified sequences</taxon>
        <taxon>metagenomes</taxon>
        <taxon>organismal metagenomes</taxon>
    </lineage>
</organism>
<dbReference type="EMBL" id="MT142685">
    <property type="protein sequence ID" value="QJA87159.1"/>
    <property type="molecule type" value="Genomic_DNA"/>
</dbReference>
<protein>
    <submittedName>
        <fullName evidence="1">Uncharacterized protein</fullName>
    </submittedName>
</protein>
<dbReference type="AlphaFoldDB" id="A0A6M3KYM1"/>
<accession>A0A6M3KYM1</accession>
<gene>
    <name evidence="1" type="ORF">MM415B03043_0011</name>
</gene>
<proteinExistence type="predicted"/>
<evidence type="ECO:0000313" key="1">
    <source>
        <dbReference type="EMBL" id="QJA87159.1"/>
    </source>
</evidence>
<sequence>MKIRNGFVSNSSSSSYIIRGVKLNADEVSKIIGEEAIAKEMYPDDYDNTEDCRLSAIENALYHLTRDKIDSHRMNYFYYDQIDNDPNKDKFVIGEEAGELSDGEWGEIPEWDDNRILGKLAKVGINATSGDLKTFAYYLSNDNY</sequence>